<keyword evidence="2" id="KW-1133">Transmembrane helix</keyword>
<name>A0A7N0U0R0_KALFE</name>
<evidence type="ECO:0000256" key="1">
    <source>
        <dbReference type="SAM" id="MobiDB-lite"/>
    </source>
</evidence>
<dbReference type="InterPro" id="IPR039316">
    <property type="entry name" value="CLE25/26"/>
</dbReference>
<feature type="compositionally biased region" description="Basic residues" evidence="1">
    <location>
        <begin position="127"/>
        <end position="140"/>
    </location>
</feature>
<feature type="region of interest" description="Disordered" evidence="1">
    <location>
        <begin position="112"/>
        <end position="140"/>
    </location>
</feature>
<evidence type="ECO:0000313" key="4">
    <source>
        <dbReference type="Proteomes" id="UP000594263"/>
    </source>
</evidence>
<dbReference type="PANTHER" id="PTHR34277:SF2">
    <property type="entry name" value="CLAVATA3_ESR (CLE)-RELATED PROTEIN 26"/>
    <property type="match status" value="1"/>
</dbReference>
<proteinExistence type="predicted"/>
<keyword evidence="2" id="KW-0812">Transmembrane</keyword>
<reference evidence="3" key="1">
    <citation type="submission" date="2021-01" db="UniProtKB">
        <authorList>
            <consortium name="EnsemblPlants"/>
        </authorList>
    </citation>
    <scope>IDENTIFICATION</scope>
</reference>
<feature type="region of interest" description="Disordered" evidence="1">
    <location>
        <begin position="75"/>
        <end position="98"/>
    </location>
</feature>
<dbReference type="Gramene" id="Kaladp0050s0106.1.v1.1">
    <property type="protein sequence ID" value="Kaladp0050s0106.1.v1.1"/>
    <property type="gene ID" value="Kaladp0050s0106.v1.1"/>
</dbReference>
<dbReference type="EnsemblPlants" id="Kaladp0050s0106.1.v1.1">
    <property type="protein sequence ID" value="Kaladp0050s0106.1.v1.1"/>
    <property type="gene ID" value="Kaladp0050s0106.v1.1"/>
</dbReference>
<evidence type="ECO:0000256" key="2">
    <source>
        <dbReference type="SAM" id="Phobius"/>
    </source>
</evidence>
<accession>A0A7N0U0R0</accession>
<keyword evidence="4" id="KW-1185">Reference proteome</keyword>
<feature type="compositionally biased region" description="Acidic residues" evidence="1">
    <location>
        <begin position="76"/>
        <end position="87"/>
    </location>
</feature>
<dbReference type="PANTHER" id="PTHR34277">
    <property type="entry name" value="CLAVATA3/ESR (CLE)-RELATED PROTEIN 26"/>
    <property type="match status" value="1"/>
</dbReference>
<keyword evidence="2" id="KW-0472">Membrane</keyword>
<dbReference type="Proteomes" id="UP000594263">
    <property type="component" value="Unplaced"/>
</dbReference>
<organism evidence="3 4">
    <name type="scientific">Kalanchoe fedtschenkoi</name>
    <name type="common">Lavender scallops</name>
    <name type="synonym">South American air plant</name>
    <dbReference type="NCBI Taxonomy" id="63787"/>
    <lineage>
        <taxon>Eukaryota</taxon>
        <taxon>Viridiplantae</taxon>
        <taxon>Streptophyta</taxon>
        <taxon>Embryophyta</taxon>
        <taxon>Tracheophyta</taxon>
        <taxon>Spermatophyta</taxon>
        <taxon>Magnoliopsida</taxon>
        <taxon>eudicotyledons</taxon>
        <taxon>Gunneridae</taxon>
        <taxon>Pentapetalae</taxon>
        <taxon>Saxifragales</taxon>
        <taxon>Crassulaceae</taxon>
        <taxon>Kalanchoe</taxon>
    </lineage>
</organism>
<sequence length="140" mass="14826">MRCGEVVHVHGGRVCARGGKSCKALLGGAATLVSLMCLLLVVLGIIVIAEGERDGGVAGGGHVVLRSGALKLQAVEQEEQKESEEEDHGDHMRQYHASAAVAAASREVDINYMSKRRVPNGADPIHNRRAGKSRRPPGKT</sequence>
<protein>
    <submittedName>
        <fullName evidence="3">Uncharacterized protein</fullName>
    </submittedName>
</protein>
<feature type="transmembrane region" description="Helical" evidence="2">
    <location>
        <begin position="26"/>
        <end position="49"/>
    </location>
</feature>
<dbReference type="AlphaFoldDB" id="A0A7N0U0R0"/>
<evidence type="ECO:0000313" key="3">
    <source>
        <dbReference type="EnsemblPlants" id="Kaladp0050s0106.1.v1.1"/>
    </source>
</evidence>